<evidence type="ECO:0000313" key="2">
    <source>
        <dbReference type="Proteomes" id="UP001295684"/>
    </source>
</evidence>
<gene>
    <name evidence="1" type="ORF">ECRASSUSDP1_LOCUS29432</name>
</gene>
<proteinExistence type="predicted"/>
<evidence type="ECO:0000313" key="1">
    <source>
        <dbReference type="EMBL" id="CAI2387798.1"/>
    </source>
</evidence>
<dbReference type="Proteomes" id="UP001295684">
    <property type="component" value="Unassembled WGS sequence"/>
</dbReference>
<protein>
    <submittedName>
        <fullName evidence="1">Uncharacterized protein</fullName>
    </submittedName>
</protein>
<keyword evidence="2" id="KW-1185">Reference proteome</keyword>
<name>A0AAD1YB35_EUPCR</name>
<dbReference type="EMBL" id="CAMPGE010030283">
    <property type="protein sequence ID" value="CAI2387798.1"/>
    <property type="molecule type" value="Genomic_DNA"/>
</dbReference>
<dbReference type="AlphaFoldDB" id="A0AAD1YB35"/>
<sequence length="253" mass="28770">MESQPKEGEEMLIGKQEEELQSLLMGEIELPKETVLVHNKRARLSHGAVLDNYKTNQITFNQKQIIIFSKDASMLKESSTKCRENNKAIKLLECSRVIKKVYELEIELCRSSIVKNCFLINLCKAISKPITTLSLKYFKFTSNTLAKVFGSITHVQVLTLSQCEFQDSEEIPQLSKKWCLKELYIFGLKKACSSDTTALNHELIFLLRTIGETSLRDSLNSIYLHTHLQREELEVLSKILPVESISVTGIAGK</sequence>
<organism evidence="1 2">
    <name type="scientific">Euplotes crassus</name>
    <dbReference type="NCBI Taxonomy" id="5936"/>
    <lineage>
        <taxon>Eukaryota</taxon>
        <taxon>Sar</taxon>
        <taxon>Alveolata</taxon>
        <taxon>Ciliophora</taxon>
        <taxon>Intramacronucleata</taxon>
        <taxon>Spirotrichea</taxon>
        <taxon>Hypotrichia</taxon>
        <taxon>Euplotida</taxon>
        <taxon>Euplotidae</taxon>
        <taxon>Moneuplotes</taxon>
    </lineage>
</organism>
<accession>A0AAD1YB35</accession>
<comment type="caution">
    <text evidence="1">The sequence shown here is derived from an EMBL/GenBank/DDBJ whole genome shotgun (WGS) entry which is preliminary data.</text>
</comment>
<reference evidence="1" key="1">
    <citation type="submission" date="2023-07" db="EMBL/GenBank/DDBJ databases">
        <authorList>
            <consortium name="AG Swart"/>
            <person name="Singh M."/>
            <person name="Singh A."/>
            <person name="Seah K."/>
            <person name="Emmerich C."/>
        </authorList>
    </citation>
    <scope>NUCLEOTIDE SEQUENCE</scope>
    <source>
        <strain evidence="1">DP1</strain>
    </source>
</reference>